<dbReference type="Proteomes" id="UP000708208">
    <property type="component" value="Unassembled WGS sequence"/>
</dbReference>
<dbReference type="OrthoDB" id="6147983at2759"/>
<organism evidence="1 2">
    <name type="scientific">Allacma fusca</name>
    <dbReference type="NCBI Taxonomy" id="39272"/>
    <lineage>
        <taxon>Eukaryota</taxon>
        <taxon>Metazoa</taxon>
        <taxon>Ecdysozoa</taxon>
        <taxon>Arthropoda</taxon>
        <taxon>Hexapoda</taxon>
        <taxon>Collembola</taxon>
        <taxon>Symphypleona</taxon>
        <taxon>Sminthuridae</taxon>
        <taxon>Allacma</taxon>
    </lineage>
</organism>
<accession>A0A8J2KQ82</accession>
<sequence length="100" mass="11506">MAARRYPIPELSNVNERIIIQNMEKLFEILEKPDDQEEIFAKSVAVSLKKFDETNRALAMMKIQQVLYEITLKALAATPRVYQNLPAPVEIDPRNNHLAV</sequence>
<evidence type="ECO:0000313" key="1">
    <source>
        <dbReference type="EMBL" id="CAG7820477.1"/>
    </source>
</evidence>
<proteinExistence type="predicted"/>
<comment type="caution">
    <text evidence="1">The sequence shown here is derived from an EMBL/GenBank/DDBJ whole genome shotgun (WGS) entry which is preliminary data.</text>
</comment>
<protein>
    <submittedName>
        <fullName evidence="1">Uncharacterized protein</fullName>
    </submittedName>
</protein>
<dbReference type="AlphaFoldDB" id="A0A8J2KQ82"/>
<gene>
    <name evidence="1" type="ORF">AFUS01_LOCUS30867</name>
</gene>
<dbReference type="EMBL" id="CAJVCH010479735">
    <property type="protein sequence ID" value="CAG7820477.1"/>
    <property type="molecule type" value="Genomic_DNA"/>
</dbReference>
<reference evidence="1" key="1">
    <citation type="submission" date="2021-06" db="EMBL/GenBank/DDBJ databases">
        <authorList>
            <person name="Hodson N. C."/>
            <person name="Mongue J. A."/>
            <person name="Jaron S. K."/>
        </authorList>
    </citation>
    <scope>NUCLEOTIDE SEQUENCE</scope>
</reference>
<name>A0A8J2KQ82_9HEXA</name>
<keyword evidence="2" id="KW-1185">Reference proteome</keyword>
<evidence type="ECO:0000313" key="2">
    <source>
        <dbReference type="Proteomes" id="UP000708208"/>
    </source>
</evidence>